<protein>
    <recommendedName>
        <fullName evidence="8">DoxX family protein</fullName>
    </recommendedName>
</protein>
<evidence type="ECO:0000256" key="3">
    <source>
        <dbReference type="ARBA" id="ARBA00022989"/>
    </source>
</evidence>
<name>A0A0N0IXW2_CHRID</name>
<evidence type="ECO:0000256" key="5">
    <source>
        <dbReference type="SAM" id="Phobius"/>
    </source>
</evidence>
<dbReference type="Pfam" id="PF13564">
    <property type="entry name" value="DoxX_2"/>
    <property type="match status" value="1"/>
</dbReference>
<dbReference type="AlphaFoldDB" id="A0A0N0IXW2"/>
<dbReference type="EMBL" id="LJOD01000001">
    <property type="protein sequence ID" value="KPE52574.1"/>
    <property type="molecule type" value="Genomic_DNA"/>
</dbReference>
<comment type="subcellular location">
    <subcellularLocation>
        <location evidence="1">Membrane</location>
        <topology evidence="1">Multi-pass membrane protein</topology>
    </subcellularLocation>
</comment>
<feature type="transmembrane region" description="Helical" evidence="5">
    <location>
        <begin position="72"/>
        <end position="90"/>
    </location>
</feature>
<comment type="caution">
    <text evidence="6">The sequence shown here is derived from an EMBL/GenBank/DDBJ whole genome shotgun (WGS) entry which is preliminary data.</text>
</comment>
<sequence length="122" mass="13329">MNTILWIIQALLAVFFIMPGLGKITGSKEKHVADGHLKSNNSIVPIRILGVLEWLGCIGIIIPWLIGIAPILTPMAAAGFCLIMIAGMVVHTKKQEYKMLPMLIVVFILSAVVAYFRFAALV</sequence>
<evidence type="ECO:0000256" key="2">
    <source>
        <dbReference type="ARBA" id="ARBA00022692"/>
    </source>
</evidence>
<keyword evidence="2 5" id="KW-0812">Transmembrane</keyword>
<feature type="transmembrane region" description="Helical" evidence="5">
    <location>
        <begin position="46"/>
        <end position="66"/>
    </location>
</feature>
<organism evidence="6 7">
    <name type="scientific">Chryseobacterium indologenes</name>
    <name type="common">Flavobacterium indologenes</name>
    <dbReference type="NCBI Taxonomy" id="253"/>
    <lineage>
        <taxon>Bacteria</taxon>
        <taxon>Pseudomonadati</taxon>
        <taxon>Bacteroidota</taxon>
        <taxon>Flavobacteriia</taxon>
        <taxon>Flavobacteriales</taxon>
        <taxon>Weeksellaceae</taxon>
        <taxon>Chryseobacterium group</taxon>
        <taxon>Chryseobacterium</taxon>
    </lineage>
</organism>
<keyword evidence="3 5" id="KW-1133">Transmembrane helix</keyword>
<dbReference type="PATRIC" id="fig|253.9.peg.149"/>
<feature type="transmembrane region" description="Helical" evidence="5">
    <location>
        <begin position="6"/>
        <end position="25"/>
    </location>
</feature>
<evidence type="ECO:0000313" key="6">
    <source>
        <dbReference type="EMBL" id="KPE52574.1"/>
    </source>
</evidence>
<evidence type="ECO:0000313" key="7">
    <source>
        <dbReference type="Proteomes" id="UP000037953"/>
    </source>
</evidence>
<dbReference type="OrthoDB" id="3385086at2"/>
<reference evidence="6 7" key="1">
    <citation type="journal article" date="2015" name="Genom Data">
        <title>Draft genome sequence of a multidrug-resistant Chryseobacterium indologenes isolate from Malaysia.</title>
        <authorList>
            <person name="Yu C.Y."/>
            <person name="Ang G.Y."/>
            <person name="Cheng H.J."/>
            <person name="Cheong Y.M."/>
            <person name="Yin W.F."/>
            <person name="Chan K.G."/>
        </authorList>
    </citation>
    <scope>NUCLEOTIDE SEQUENCE [LARGE SCALE GENOMIC DNA]</scope>
    <source>
        <strain evidence="6 7">CI_885</strain>
    </source>
</reference>
<reference evidence="7" key="2">
    <citation type="submission" date="2015-09" db="EMBL/GenBank/DDBJ databases">
        <title>Draft genome sequence of a multidrug-resistant Chryseobacterium indologenes isolate from Malaysia.</title>
        <authorList>
            <person name="Yu C.Y."/>
            <person name="Ang G.Y."/>
            <person name="Chan K.-G."/>
        </authorList>
    </citation>
    <scope>NUCLEOTIDE SEQUENCE [LARGE SCALE GENOMIC DNA]</scope>
    <source>
        <strain evidence="7">CI_885</strain>
    </source>
</reference>
<accession>A0A0N0IXW2</accession>
<evidence type="ECO:0000256" key="4">
    <source>
        <dbReference type="ARBA" id="ARBA00023136"/>
    </source>
</evidence>
<proteinExistence type="predicted"/>
<evidence type="ECO:0000256" key="1">
    <source>
        <dbReference type="ARBA" id="ARBA00004141"/>
    </source>
</evidence>
<dbReference type="RefSeq" id="WP_062696131.1">
    <property type="nucleotide sequence ID" value="NZ_LJOD01000001.1"/>
</dbReference>
<gene>
    <name evidence="6" type="ORF">AOB46_00695</name>
</gene>
<dbReference type="Proteomes" id="UP000037953">
    <property type="component" value="Unassembled WGS sequence"/>
</dbReference>
<evidence type="ECO:0008006" key="8">
    <source>
        <dbReference type="Google" id="ProtNLM"/>
    </source>
</evidence>
<dbReference type="GO" id="GO:0016020">
    <property type="term" value="C:membrane"/>
    <property type="evidence" value="ECO:0007669"/>
    <property type="project" value="UniProtKB-SubCell"/>
</dbReference>
<feature type="transmembrane region" description="Helical" evidence="5">
    <location>
        <begin position="102"/>
        <end position="120"/>
    </location>
</feature>
<keyword evidence="4 5" id="KW-0472">Membrane</keyword>
<dbReference type="InterPro" id="IPR032808">
    <property type="entry name" value="DoxX"/>
</dbReference>